<evidence type="ECO:0000313" key="3">
    <source>
        <dbReference type="EMBL" id="WOB42008.1"/>
    </source>
</evidence>
<dbReference type="EMBL" id="CP053540">
    <property type="protein sequence ID" value="WOB42008.1"/>
    <property type="molecule type" value="Genomic_DNA"/>
</dbReference>
<keyword evidence="2" id="KW-0472">Membrane</keyword>
<name>A0AA96Y6N6_9CYAN</name>
<proteinExistence type="predicted"/>
<feature type="coiled-coil region" evidence="1">
    <location>
        <begin position="109"/>
        <end position="138"/>
    </location>
</feature>
<dbReference type="RefSeq" id="WP_316790101.1">
    <property type="nucleotide sequence ID" value="NZ_CP053540.1"/>
</dbReference>
<keyword evidence="1" id="KW-0175">Coiled coil</keyword>
<keyword evidence="2" id="KW-0812">Transmembrane</keyword>
<organism evidence="3">
    <name type="scientific">Thermoleptolyngbya oregonensis NK1-22</name>
    <dbReference type="NCBI Taxonomy" id="2547457"/>
    <lineage>
        <taxon>Bacteria</taxon>
        <taxon>Bacillati</taxon>
        <taxon>Cyanobacteriota</taxon>
        <taxon>Cyanophyceae</taxon>
        <taxon>Oculatellales</taxon>
        <taxon>Oculatellaceae</taxon>
        <taxon>Thermoleptolyngbya</taxon>
    </lineage>
</organism>
<evidence type="ECO:0000256" key="1">
    <source>
        <dbReference type="SAM" id="Coils"/>
    </source>
</evidence>
<accession>A0AA96Y6N6</accession>
<protein>
    <submittedName>
        <fullName evidence="3">Uncharacterized protein</fullName>
    </submittedName>
</protein>
<gene>
    <name evidence="3" type="ORF">HNI00_01625</name>
</gene>
<feature type="transmembrane region" description="Helical" evidence="2">
    <location>
        <begin position="86"/>
        <end position="106"/>
    </location>
</feature>
<sequence>MRLFNRQKSTERIKKIANQIYQNRLLKGKLGDKESDWVAAQKITKNPLRYWLFISNRNLTLLEKKLIEPCANWLDKADIFRIIEKIFPILEAIGVILIPIAVLIATQRYTEHQEQRDLQREENRREEDRKRLQQEAIKNYISQLSTIYLSTTGEMNGSVSPSE</sequence>
<keyword evidence="2" id="KW-1133">Transmembrane helix</keyword>
<dbReference type="AlphaFoldDB" id="A0AA96Y6N6"/>
<reference evidence="3" key="1">
    <citation type="submission" date="2020-05" db="EMBL/GenBank/DDBJ databases">
        <authorList>
            <person name="Zhu T."/>
            <person name="Keshari N."/>
            <person name="Lu X."/>
        </authorList>
    </citation>
    <scope>NUCLEOTIDE SEQUENCE</scope>
    <source>
        <strain evidence="3">NK1-22</strain>
    </source>
</reference>
<dbReference type="KEGG" id="tog:HNI00_01625"/>
<evidence type="ECO:0000256" key="2">
    <source>
        <dbReference type="SAM" id="Phobius"/>
    </source>
</evidence>